<comment type="caution">
    <text evidence="2">The sequence shown here is derived from an EMBL/GenBank/DDBJ whole genome shotgun (WGS) entry which is preliminary data.</text>
</comment>
<dbReference type="Proteomes" id="UP000584587">
    <property type="component" value="Unassembled WGS sequence"/>
</dbReference>
<protein>
    <submittedName>
        <fullName evidence="2">Uncharacterized protein</fullName>
    </submittedName>
</protein>
<accession>A0A846TVK6</accession>
<evidence type="ECO:0000256" key="1">
    <source>
        <dbReference type="SAM" id="SignalP"/>
    </source>
</evidence>
<dbReference type="RefSeq" id="WP_168104660.1">
    <property type="nucleotide sequence ID" value="NZ_CP051215.1"/>
</dbReference>
<feature type="chain" id="PRO_5032384724" evidence="1">
    <location>
        <begin position="20"/>
        <end position="144"/>
    </location>
</feature>
<organism evidence="2 3">
    <name type="scientific">Spiroplasma platyhelix PALS-1</name>
    <dbReference type="NCBI Taxonomy" id="1276218"/>
    <lineage>
        <taxon>Bacteria</taxon>
        <taxon>Bacillati</taxon>
        <taxon>Mycoplasmatota</taxon>
        <taxon>Mollicutes</taxon>
        <taxon>Entomoplasmatales</taxon>
        <taxon>Spiroplasmataceae</taxon>
        <taxon>Spiroplasma</taxon>
    </lineage>
</organism>
<evidence type="ECO:0000313" key="2">
    <source>
        <dbReference type="EMBL" id="NKE38182.1"/>
    </source>
</evidence>
<dbReference type="EMBL" id="JAAVVK010000001">
    <property type="protein sequence ID" value="NKE38182.1"/>
    <property type="molecule type" value="Genomic_DNA"/>
</dbReference>
<feature type="signal peptide" evidence="1">
    <location>
        <begin position="1"/>
        <end position="19"/>
    </location>
</feature>
<proteinExistence type="predicted"/>
<dbReference type="AlphaFoldDB" id="A0A846TVK6"/>
<sequence length="144" mass="15806">MKKLLATMGVLAIATPASVSLTNLNSTTLVSTQATIEEQIVEAVKANIGRIPEEALTIYEILTVNQFIEEIASTIPFLMALVLPSELLDQFDLSLVQTNNITLDGKEITDEILQTEGKKVTEINFNYGSVKNETISLNLTFNFN</sequence>
<keyword evidence="3" id="KW-1185">Reference proteome</keyword>
<gene>
    <name evidence="2" type="ORF">HER12_00210</name>
</gene>
<reference evidence="2 3" key="1">
    <citation type="submission" date="2020-04" db="EMBL/GenBank/DDBJ databases">
        <title>Complete genome sequence of Spiroplasma platyhelix ATCC 51748, an insect isolate.</title>
        <authorList>
            <person name="Green E.A."/>
            <person name="Klassen J.L."/>
        </authorList>
    </citation>
    <scope>NUCLEOTIDE SEQUENCE [LARGE SCALE GENOMIC DNA]</scope>
    <source>
        <strain evidence="2 3">PALS-1</strain>
    </source>
</reference>
<name>A0A846TVK6_9MOLU</name>
<evidence type="ECO:0000313" key="3">
    <source>
        <dbReference type="Proteomes" id="UP000584587"/>
    </source>
</evidence>
<keyword evidence="1" id="KW-0732">Signal</keyword>